<reference evidence="2" key="2">
    <citation type="journal article" date="2017" name="Nat. Plants">
        <title>The Aegilops tauschii genome reveals multiple impacts of transposons.</title>
        <authorList>
            <person name="Zhao G."/>
            <person name="Zou C."/>
            <person name="Li K."/>
            <person name="Wang K."/>
            <person name="Li T."/>
            <person name="Gao L."/>
            <person name="Zhang X."/>
            <person name="Wang H."/>
            <person name="Yang Z."/>
            <person name="Liu X."/>
            <person name="Jiang W."/>
            <person name="Mao L."/>
            <person name="Kong X."/>
            <person name="Jiao Y."/>
            <person name="Jia J."/>
        </authorList>
    </citation>
    <scope>NUCLEOTIDE SEQUENCE [LARGE SCALE GENOMIC DNA]</scope>
    <source>
        <strain evidence="2">cv. AL8/78</strain>
    </source>
</reference>
<dbReference type="Proteomes" id="UP000015105">
    <property type="component" value="Chromosome 6D"/>
</dbReference>
<organism evidence="1 2">
    <name type="scientific">Aegilops tauschii subsp. strangulata</name>
    <name type="common">Goatgrass</name>
    <dbReference type="NCBI Taxonomy" id="200361"/>
    <lineage>
        <taxon>Eukaryota</taxon>
        <taxon>Viridiplantae</taxon>
        <taxon>Streptophyta</taxon>
        <taxon>Embryophyta</taxon>
        <taxon>Tracheophyta</taxon>
        <taxon>Spermatophyta</taxon>
        <taxon>Magnoliopsida</taxon>
        <taxon>Liliopsida</taxon>
        <taxon>Poales</taxon>
        <taxon>Poaceae</taxon>
        <taxon>BOP clade</taxon>
        <taxon>Pooideae</taxon>
        <taxon>Triticodae</taxon>
        <taxon>Triticeae</taxon>
        <taxon>Triticinae</taxon>
        <taxon>Aegilops</taxon>
    </lineage>
</organism>
<reference evidence="2" key="1">
    <citation type="journal article" date="2014" name="Science">
        <title>Ancient hybridizations among the ancestral genomes of bread wheat.</title>
        <authorList>
            <consortium name="International Wheat Genome Sequencing Consortium,"/>
            <person name="Marcussen T."/>
            <person name="Sandve S.R."/>
            <person name="Heier L."/>
            <person name="Spannagl M."/>
            <person name="Pfeifer M."/>
            <person name="Jakobsen K.S."/>
            <person name="Wulff B.B."/>
            <person name="Steuernagel B."/>
            <person name="Mayer K.F."/>
            <person name="Olsen O.A."/>
        </authorList>
    </citation>
    <scope>NUCLEOTIDE SEQUENCE [LARGE SCALE GENOMIC DNA]</scope>
    <source>
        <strain evidence="2">cv. AL8/78</strain>
    </source>
</reference>
<dbReference type="STRING" id="200361.A0A453PJK0"/>
<protein>
    <submittedName>
        <fullName evidence="1">Uncharacterized protein</fullName>
    </submittedName>
</protein>
<accession>A0A453PJK0</accession>
<sequence>MERSSSSKIYTNQYNIGTKEEDLLTYLETFLGESVKFLWEQWVVSYPNQYEELQRAGSNPSNFTNVISNMIIAEDPELGHTSLQDERLREIEKLTLTSWKIIKEFSPHYLYNATTAQQGFNVGVVEIYFNKLLDPLGPIIFEEYKKETTGNVVNIFQGIKFVFKQLRKVCTGIQAQRSMKKIDYNFCNDIVQIPLTYGEGTKNQIL</sequence>
<dbReference type="Gramene" id="AET6Gv20752600.2">
    <property type="protein sequence ID" value="AET6Gv20752600.2"/>
    <property type="gene ID" value="AET6Gv20752600"/>
</dbReference>
<dbReference type="EnsemblPlants" id="AET6Gv20752600.2">
    <property type="protein sequence ID" value="AET6Gv20752600.2"/>
    <property type="gene ID" value="AET6Gv20752600"/>
</dbReference>
<reference evidence="1" key="3">
    <citation type="journal article" date="2017" name="Nature">
        <title>Genome sequence of the progenitor of the wheat D genome Aegilops tauschii.</title>
        <authorList>
            <person name="Luo M.C."/>
            <person name="Gu Y.Q."/>
            <person name="Puiu D."/>
            <person name="Wang H."/>
            <person name="Twardziok S.O."/>
            <person name="Deal K.R."/>
            <person name="Huo N."/>
            <person name="Zhu T."/>
            <person name="Wang L."/>
            <person name="Wang Y."/>
            <person name="McGuire P.E."/>
            <person name="Liu S."/>
            <person name="Long H."/>
            <person name="Ramasamy R.K."/>
            <person name="Rodriguez J.C."/>
            <person name="Van S.L."/>
            <person name="Yuan L."/>
            <person name="Wang Z."/>
            <person name="Xia Z."/>
            <person name="Xiao L."/>
            <person name="Anderson O.D."/>
            <person name="Ouyang S."/>
            <person name="Liang Y."/>
            <person name="Zimin A.V."/>
            <person name="Pertea G."/>
            <person name="Qi P."/>
            <person name="Bennetzen J.L."/>
            <person name="Dai X."/>
            <person name="Dawson M.W."/>
            <person name="Muller H.G."/>
            <person name="Kugler K."/>
            <person name="Rivarola-Duarte L."/>
            <person name="Spannagl M."/>
            <person name="Mayer K.F.X."/>
            <person name="Lu F.H."/>
            <person name="Bevan M.W."/>
            <person name="Leroy P."/>
            <person name="Li P."/>
            <person name="You F.M."/>
            <person name="Sun Q."/>
            <person name="Liu Z."/>
            <person name="Lyons E."/>
            <person name="Wicker T."/>
            <person name="Salzberg S.L."/>
            <person name="Devos K.M."/>
            <person name="Dvorak J."/>
        </authorList>
    </citation>
    <scope>NUCLEOTIDE SEQUENCE [LARGE SCALE GENOMIC DNA]</scope>
    <source>
        <strain evidence="1">cv. AL8/78</strain>
    </source>
</reference>
<proteinExistence type="predicted"/>
<dbReference type="AlphaFoldDB" id="A0A453PJK0"/>
<name>A0A453PJK0_AEGTS</name>
<evidence type="ECO:0000313" key="1">
    <source>
        <dbReference type="EnsemblPlants" id="AET6Gv20752600.2"/>
    </source>
</evidence>
<evidence type="ECO:0000313" key="2">
    <source>
        <dbReference type="Proteomes" id="UP000015105"/>
    </source>
</evidence>
<keyword evidence="2" id="KW-1185">Reference proteome</keyword>
<reference evidence="1" key="4">
    <citation type="submission" date="2019-03" db="UniProtKB">
        <authorList>
            <consortium name="EnsemblPlants"/>
        </authorList>
    </citation>
    <scope>IDENTIFICATION</scope>
</reference>
<reference evidence="1" key="5">
    <citation type="journal article" date="2021" name="G3 (Bethesda)">
        <title>Aegilops tauschii genome assembly Aet v5.0 features greater sequence contiguity and improved annotation.</title>
        <authorList>
            <person name="Wang L."/>
            <person name="Zhu T."/>
            <person name="Rodriguez J.C."/>
            <person name="Deal K.R."/>
            <person name="Dubcovsky J."/>
            <person name="McGuire P.E."/>
            <person name="Lux T."/>
            <person name="Spannagl M."/>
            <person name="Mayer K.F.X."/>
            <person name="Baldrich P."/>
            <person name="Meyers B.C."/>
            <person name="Huo N."/>
            <person name="Gu Y.Q."/>
            <person name="Zhou H."/>
            <person name="Devos K.M."/>
            <person name="Bennetzen J.L."/>
            <person name="Unver T."/>
            <person name="Budak H."/>
            <person name="Gulick P.J."/>
            <person name="Galiba G."/>
            <person name="Kalapos B."/>
            <person name="Nelson D.R."/>
            <person name="Li P."/>
            <person name="You F.M."/>
            <person name="Luo M.C."/>
            <person name="Dvorak J."/>
        </authorList>
    </citation>
    <scope>NUCLEOTIDE SEQUENCE [LARGE SCALE GENOMIC DNA]</scope>
    <source>
        <strain evidence="1">cv. AL8/78</strain>
    </source>
</reference>
<dbReference type="Pfam" id="PF22909">
    <property type="entry name" value="Caulimovir_coat_dom"/>
    <property type="match status" value="1"/>
</dbReference>